<protein>
    <submittedName>
        <fullName evidence="2">Uncharacterized protein</fullName>
    </submittedName>
</protein>
<sequence>MSLSEITDALINRLTSVTDSYPEVLSCIALICGANVLIQRRKLAKFEKKLAKIEKLQEETKKLREDHDQLSNKLEEFIKLEKKRQKREKKARRAEHEEFTKANLEAMKELKKMMGDRLNDVEKYG</sequence>
<feature type="coiled-coil region" evidence="1">
    <location>
        <begin position="43"/>
        <end position="97"/>
    </location>
</feature>
<comment type="caution">
    <text evidence="2">The sequence shown here is derived from an EMBL/GenBank/DDBJ whole genome shotgun (WGS) entry which is preliminary data.</text>
</comment>
<dbReference type="Gramene" id="KZN02355">
    <property type="protein sequence ID" value="KZN02355"/>
    <property type="gene ID" value="DCAR_011109"/>
</dbReference>
<name>A0A161WUE3_DAUCS</name>
<organism evidence="2">
    <name type="scientific">Daucus carota subsp. sativus</name>
    <name type="common">Carrot</name>
    <dbReference type="NCBI Taxonomy" id="79200"/>
    <lineage>
        <taxon>Eukaryota</taxon>
        <taxon>Viridiplantae</taxon>
        <taxon>Streptophyta</taxon>
        <taxon>Embryophyta</taxon>
        <taxon>Tracheophyta</taxon>
        <taxon>Spermatophyta</taxon>
        <taxon>Magnoliopsida</taxon>
        <taxon>eudicotyledons</taxon>
        <taxon>Gunneridae</taxon>
        <taxon>Pentapetalae</taxon>
        <taxon>asterids</taxon>
        <taxon>campanulids</taxon>
        <taxon>Apiales</taxon>
        <taxon>Apiaceae</taxon>
        <taxon>Apioideae</taxon>
        <taxon>Scandiceae</taxon>
        <taxon>Daucinae</taxon>
        <taxon>Daucus</taxon>
        <taxon>Daucus sect. Daucus</taxon>
    </lineage>
</organism>
<gene>
    <name evidence="2" type="ORF">DCAR_011109</name>
</gene>
<evidence type="ECO:0000256" key="1">
    <source>
        <dbReference type="SAM" id="Coils"/>
    </source>
</evidence>
<proteinExistence type="predicted"/>
<dbReference type="AlphaFoldDB" id="A0A161WUE3"/>
<dbReference type="EMBL" id="LNRQ01000003">
    <property type="protein sequence ID" value="KZN02355.1"/>
    <property type="molecule type" value="Genomic_DNA"/>
</dbReference>
<keyword evidence="1" id="KW-0175">Coiled coil</keyword>
<evidence type="ECO:0000313" key="2">
    <source>
        <dbReference type="EMBL" id="KZN02355.1"/>
    </source>
</evidence>
<accession>A0A161WUE3</accession>
<reference evidence="2" key="1">
    <citation type="journal article" date="2016" name="Nat. Genet.">
        <title>A high-quality carrot genome assembly provides new insights into carotenoid accumulation and asterid genome evolution.</title>
        <authorList>
            <person name="Iorizzo M."/>
            <person name="Ellison S."/>
            <person name="Senalik D."/>
            <person name="Zeng P."/>
            <person name="Satapoomin P."/>
            <person name="Huang J."/>
            <person name="Bowman M."/>
            <person name="Iovene M."/>
            <person name="Sanseverino W."/>
            <person name="Cavagnaro P."/>
            <person name="Yildiz M."/>
            <person name="Macko-Podgorni A."/>
            <person name="Moranska E."/>
            <person name="Grzebelus E."/>
            <person name="Grzebelus D."/>
            <person name="Ashrafi H."/>
            <person name="Zheng Z."/>
            <person name="Cheng S."/>
            <person name="Spooner D."/>
            <person name="Van Deynze A."/>
            <person name="Simon P."/>
        </authorList>
    </citation>
    <scope>NUCLEOTIDE SEQUENCE [LARGE SCALE GENOMIC DNA]</scope>
    <source>
        <tissue evidence="2">Leaf</tissue>
    </source>
</reference>